<reference evidence="2 3" key="1">
    <citation type="journal article" date="2019" name="Nat. Ecol. Evol.">
        <title>Megaphylogeny resolves global patterns of mushroom evolution.</title>
        <authorList>
            <person name="Varga T."/>
            <person name="Krizsan K."/>
            <person name="Foldi C."/>
            <person name="Dima B."/>
            <person name="Sanchez-Garcia M."/>
            <person name="Sanchez-Ramirez S."/>
            <person name="Szollosi G.J."/>
            <person name="Szarkandi J.G."/>
            <person name="Papp V."/>
            <person name="Albert L."/>
            <person name="Andreopoulos W."/>
            <person name="Angelini C."/>
            <person name="Antonin V."/>
            <person name="Barry K.W."/>
            <person name="Bougher N.L."/>
            <person name="Buchanan P."/>
            <person name="Buyck B."/>
            <person name="Bense V."/>
            <person name="Catcheside P."/>
            <person name="Chovatia M."/>
            <person name="Cooper J."/>
            <person name="Damon W."/>
            <person name="Desjardin D."/>
            <person name="Finy P."/>
            <person name="Geml J."/>
            <person name="Haridas S."/>
            <person name="Hughes K."/>
            <person name="Justo A."/>
            <person name="Karasinski D."/>
            <person name="Kautmanova I."/>
            <person name="Kiss B."/>
            <person name="Kocsube S."/>
            <person name="Kotiranta H."/>
            <person name="LaButti K.M."/>
            <person name="Lechner B.E."/>
            <person name="Liimatainen K."/>
            <person name="Lipzen A."/>
            <person name="Lukacs Z."/>
            <person name="Mihaltcheva S."/>
            <person name="Morgado L.N."/>
            <person name="Niskanen T."/>
            <person name="Noordeloos M.E."/>
            <person name="Ohm R.A."/>
            <person name="Ortiz-Santana B."/>
            <person name="Ovrebo C."/>
            <person name="Racz N."/>
            <person name="Riley R."/>
            <person name="Savchenko A."/>
            <person name="Shiryaev A."/>
            <person name="Soop K."/>
            <person name="Spirin V."/>
            <person name="Szebenyi C."/>
            <person name="Tomsovsky M."/>
            <person name="Tulloss R.E."/>
            <person name="Uehling J."/>
            <person name="Grigoriev I.V."/>
            <person name="Vagvolgyi C."/>
            <person name="Papp T."/>
            <person name="Martin F.M."/>
            <person name="Miettinen O."/>
            <person name="Hibbett D.S."/>
            <person name="Nagy L.G."/>
        </authorList>
    </citation>
    <scope>NUCLEOTIDE SEQUENCE [LARGE SCALE GENOMIC DNA]</scope>
    <source>
        <strain evidence="2 3">CBS 309.79</strain>
    </source>
</reference>
<name>A0A5C3QCM1_9AGAR</name>
<keyword evidence="3" id="KW-1185">Reference proteome</keyword>
<evidence type="ECO:0000256" key="1">
    <source>
        <dbReference type="SAM" id="MobiDB-lite"/>
    </source>
</evidence>
<feature type="region of interest" description="Disordered" evidence="1">
    <location>
        <begin position="137"/>
        <end position="159"/>
    </location>
</feature>
<evidence type="ECO:0000313" key="2">
    <source>
        <dbReference type="EMBL" id="TFK99266.1"/>
    </source>
</evidence>
<sequence>MGSTKDLSVQLPSLKTLHVQCSYSTLHPYLIPLSDILDCIDTPNIVSVSVSYGDESVFCALDDFFHAASGSLDSLISLSILYPRISEVPYSIIDVIIGVHGLQSLKLGTEEEEFIDWELLLHTLYWPLKNGRYPVYQDDESEEEGDGDDVEQWLSDEVG</sequence>
<organism evidence="2 3">
    <name type="scientific">Pterulicium gracile</name>
    <dbReference type="NCBI Taxonomy" id="1884261"/>
    <lineage>
        <taxon>Eukaryota</taxon>
        <taxon>Fungi</taxon>
        <taxon>Dikarya</taxon>
        <taxon>Basidiomycota</taxon>
        <taxon>Agaricomycotina</taxon>
        <taxon>Agaricomycetes</taxon>
        <taxon>Agaricomycetidae</taxon>
        <taxon>Agaricales</taxon>
        <taxon>Pleurotineae</taxon>
        <taxon>Pterulaceae</taxon>
        <taxon>Pterulicium</taxon>
    </lineage>
</organism>
<dbReference type="AlphaFoldDB" id="A0A5C3QCM1"/>
<proteinExistence type="predicted"/>
<gene>
    <name evidence="2" type="ORF">BDV98DRAFT_571308</name>
</gene>
<dbReference type="Proteomes" id="UP000305067">
    <property type="component" value="Unassembled WGS sequence"/>
</dbReference>
<dbReference type="EMBL" id="ML178834">
    <property type="protein sequence ID" value="TFK99266.1"/>
    <property type="molecule type" value="Genomic_DNA"/>
</dbReference>
<feature type="compositionally biased region" description="Acidic residues" evidence="1">
    <location>
        <begin position="137"/>
        <end position="151"/>
    </location>
</feature>
<evidence type="ECO:0000313" key="3">
    <source>
        <dbReference type="Proteomes" id="UP000305067"/>
    </source>
</evidence>
<protein>
    <submittedName>
        <fullName evidence="2">Uncharacterized protein</fullName>
    </submittedName>
</protein>
<accession>A0A5C3QCM1</accession>